<sequence length="146" mass="16726">MIRHCKALQRAFDRLTDTSRDPRRFLDTSATYDPQMVAMQWVSQREVPAFREAALNNHFICANWKTFDELKGDGFRSKEAVLTGRPLVPGDADFMWLRRFIHSVVVWETSTAEPNPPTLRVAAAFQGWSDVANALQRELERTSNNG</sequence>
<keyword evidence="2" id="KW-1185">Reference proteome</keyword>
<proteinExistence type="predicted"/>
<reference evidence="2" key="1">
    <citation type="submission" date="2016-10" db="EMBL/GenBank/DDBJ databases">
        <authorList>
            <person name="Varghese N."/>
            <person name="Submissions S."/>
        </authorList>
    </citation>
    <scope>NUCLEOTIDE SEQUENCE [LARGE SCALE GENOMIC DNA]</scope>
    <source>
        <strain evidence="2">AAP</strain>
    </source>
</reference>
<dbReference type="Proteomes" id="UP000199107">
    <property type="component" value="Unassembled WGS sequence"/>
</dbReference>
<organism evidence="1 2">
    <name type="scientific">Franzmannia pantelleriensis</name>
    <dbReference type="NCBI Taxonomy" id="48727"/>
    <lineage>
        <taxon>Bacteria</taxon>
        <taxon>Pseudomonadati</taxon>
        <taxon>Pseudomonadota</taxon>
        <taxon>Gammaproteobacteria</taxon>
        <taxon>Oceanospirillales</taxon>
        <taxon>Halomonadaceae</taxon>
        <taxon>Franzmannia</taxon>
    </lineage>
</organism>
<dbReference type="EMBL" id="FNGH01000010">
    <property type="protein sequence ID" value="SDM19780.1"/>
    <property type="molecule type" value="Genomic_DNA"/>
</dbReference>
<gene>
    <name evidence="1" type="ORF">SAMN05192555_110114</name>
</gene>
<protein>
    <submittedName>
        <fullName evidence="1">Uncharacterized protein</fullName>
    </submittedName>
</protein>
<name>A0A1G9R9I9_9GAMM</name>
<evidence type="ECO:0000313" key="1">
    <source>
        <dbReference type="EMBL" id="SDM19780.1"/>
    </source>
</evidence>
<accession>A0A1G9R9I9</accession>
<evidence type="ECO:0000313" key="2">
    <source>
        <dbReference type="Proteomes" id="UP000199107"/>
    </source>
</evidence>
<dbReference type="AlphaFoldDB" id="A0A1G9R9I9"/>